<dbReference type="RefSeq" id="WP_141166205.1">
    <property type="nucleotide sequence ID" value="NZ_VHLH01000008.1"/>
</dbReference>
<dbReference type="GO" id="GO:0015031">
    <property type="term" value="P:protein transport"/>
    <property type="evidence" value="ECO:0007669"/>
    <property type="project" value="UniProtKB-KW"/>
</dbReference>
<comment type="similarity">
    <text evidence="2 7">Belongs to the ExbD/TolR family.</text>
</comment>
<dbReference type="InterPro" id="IPR003400">
    <property type="entry name" value="ExbD"/>
</dbReference>
<evidence type="ECO:0000256" key="1">
    <source>
        <dbReference type="ARBA" id="ARBA00004162"/>
    </source>
</evidence>
<organism evidence="9 10">
    <name type="scientific">Pararhizobium mangrovi</name>
    <dbReference type="NCBI Taxonomy" id="2590452"/>
    <lineage>
        <taxon>Bacteria</taxon>
        <taxon>Pseudomonadati</taxon>
        <taxon>Pseudomonadota</taxon>
        <taxon>Alphaproteobacteria</taxon>
        <taxon>Hyphomicrobiales</taxon>
        <taxon>Rhizobiaceae</taxon>
        <taxon>Rhizobium/Agrobacterium group</taxon>
        <taxon>Pararhizobium</taxon>
    </lineage>
</organism>
<evidence type="ECO:0000256" key="8">
    <source>
        <dbReference type="SAM" id="Phobius"/>
    </source>
</evidence>
<dbReference type="GO" id="GO:0022857">
    <property type="term" value="F:transmembrane transporter activity"/>
    <property type="evidence" value="ECO:0007669"/>
    <property type="project" value="InterPro"/>
</dbReference>
<evidence type="ECO:0000313" key="10">
    <source>
        <dbReference type="Proteomes" id="UP000320314"/>
    </source>
</evidence>
<comment type="caution">
    <text evidence="9">The sequence shown here is derived from an EMBL/GenBank/DDBJ whole genome shotgun (WGS) entry which is preliminary data.</text>
</comment>
<dbReference type="OrthoDB" id="8479787at2"/>
<sequence length="134" mass="14711">MKLARPRPKPERENTIPLINIVFLMLIFFMVAGTLASPLDPALTMIETTQATRTQPPDALVVMKDGTLRFRGNETSIDAYLSVRDADGEGARQGEKLKLVVDEALPATTLVDLISRLREHGVAGITLITRRANS</sequence>
<gene>
    <name evidence="9" type="ORF">FJU11_06385</name>
</gene>
<evidence type="ECO:0000256" key="2">
    <source>
        <dbReference type="ARBA" id="ARBA00005811"/>
    </source>
</evidence>
<name>A0A506UAB3_9HYPH</name>
<keyword evidence="4 7" id="KW-0812">Transmembrane</keyword>
<protein>
    <submittedName>
        <fullName evidence="9">Biopolymer transporter ExbD</fullName>
    </submittedName>
</protein>
<dbReference type="Pfam" id="PF02472">
    <property type="entry name" value="ExbD"/>
    <property type="match status" value="1"/>
</dbReference>
<dbReference type="GO" id="GO:0005886">
    <property type="term" value="C:plasma membrane"/>
    <property type="evidence" value="ECO:0007669"/>
    <property type="project" value="UniProtKB-SubCell"/>
</dbReference>
<evidence type="ECO:0000256" key="3">
    <source>
        <dbReference type="ARBA" id="ARBA00022475"/>
    </source>
</evidence>
<keyword evidence="5 8" id="KW-1133">Transmembrane helix</keyword>
<evidence type="ECO:0000256" key="5">
    <source>
        <dbReference type="ARBA" id="ARBA00022989"/>
    </source>
</evidence>
<accession>A0A506UAB3</accession>
<keyword evidence="6 8" id="KW-0472">Membrane</keyword>
<keyword evidence="7" id="KW-0813">Transport</keyword>
<reference evidence="9 10" key="1">
    <citation type="submission" date="2019-06" db="EMBL/GenBank/DDBJ databases">
        <authorList>
            <person name="Li M."/>
        </authorList>
    </citation>
    <scope>NUCLEOTIDE SEQUENCE [LARGE SCALE GENOMIC DNA]</scope>
    <source>
        <strain evidence="9 10">BGMRC6574</strain>
    </source>
</reference>
<evidence type="ECO:0000256" key="4">
    <source>
        <dbReference type="ARBA" id="ARBA00022692"/>
    </source>
</evidence>
<keyword evidence="10" id="KW-1185">Reference proteome</keyword>
<evidence type="ECO:0000256" key="7">
    <source>
        <dbReference type="RuleBase" id="RU003879"/>
    </source>
</evidence>
<evidence type="ECO:0000256" key="6">
    <source>
        <dbReference type="ARBA" id="ARBA00023136"/>
    </source>
</evidence>
<dbReference type="Proteomes" id="UP000320314">
    <property type="component" value="Unassembled WGS sequence"/>
</dbReference>
<evidence type="ECO:0000313" key="9">
    <source>
        <dbReference type="EMBL" id="TPW29895.1"/>
    </source>
</evidence>
<dbReference type="EMBL" id="VHLH01000008">
    <property type="protein sequence ID" value="TPW29895.1"/>
    <property type="molecule type" value="Genomic_DNA"/>
</dbReference>
<dbReference type="AlphaFoldDB" id="A0A506UAB3"/>
<comment type="subcellular location">
    <subcellularLocation>
        <location evidence="1">Cell membrane</location>
        <topology evidence="1">Single-pass membrane protein</topology>
    </subcellularLocation>
    <subcellularLocation>
        <location evidence="7">Cell membrane</location>
        <topology evidence="7">Single-pass type II membrane protein</topology>
    </subcellularLocation>
</comment>
<proteinExistence type="inferred from homology"/>
<keyword evidence="7" id="KW-0653">Protein transport</keyword>
<feature type="transmembrane region" description="Helical" evidence="8">
    <location>
        <begin position="21"/>
        <end position="39"/>
    </location>
</feature>
<keyword evidence="3" id="KW-1003">Cell membrane</keyword>